<dbReference type="InterPro" id="IPR050098">
    <property type="entry name" value="TFPI/VKTCI-like"/>
</dbReference>
<keyword evidence="2 8" id="KW-0356">Hemostasis</keyword>
<organism evidence="11 12">
    <name type="scientific">Xiphophorus maculatus</name>
    <name type="common">Southern platyfish</name>
    <name type="synonym">Platypoecilus maculatus</name>
    <dbReference type="NCBI Taxonomy" id="8083"/>
    <lineage>
        <taxon>Eukaryota</taxon>
        <taxon>Metazoa</taxon>
        <taxon>Chordata</taxon>
        <taxon>Craniata</taxon>
        <taxon>Vertebrata</taxon>
        <taxon>Euteleostomi</taxon>
        <taxon>Actinopterygii</taxon>
        <taxon>Neopterygii</taxon>
        <taxon>Teleostei</taxon>
        <taxon>Neoteleostei</taxon>
        <taxon>Acanthomorphata</taxon>
        <taxon>Ovalentaria</taxon>
        <taxon>Atherinomorphae</taxon>
        <taxon>Cyprinodontiformes</taxon>
        <taxon>Poeciliidae</taxon>
        <taxon>Poeciliinae</taxon>
        <taxon>Xiphophorus</taxon>
    </lineage>
</organism>
<keyword evidence="1 8" id="KW-0646">Protease inhibitor</keyword>
<evidence type="ECO:0000313" key="12">
    <source>
        <dbReference type="Proteomes" id="UP000002852"/>
    </source>
</evidence>
<dbReference type="HOGENOM" id="CLU_058441_0_0_1"/>
<reference evidence="11" key="4">
    <citation type="submission" date="2025-09" db="UniProtKB">
        <authorList>
            <consortium name="Ensembl"/>
        </authorList>
    </citation>
    <scope>IDENTIFICATION</scope>
    <source>
        <strain evidence="11">JP 163 A</strain>
    </source>
</reference>
<evidence type="ECO:0000256" key="7">
    <source>
        <dbReference type="ARBA" id="ARBA00023180"/>
    </source>
</evidence>
<feature type="signal peptide" evidence="9">
    <location>
        <begin position="1"/>
        <end position="47"/>
    </location>
</feature>
<keyword evidence="9" id="KW-0732">Signal</keyword>
<evidence type="ECO:0000259" key="10">
    <source>
        <dbReference type="PROSITE" id="PS50279"/>
    </source>
</evidence>
<dbReference type="PRINTS" id="PR00759">
    <property type="entry name" value="BASICPTASE"/>
</dbReference>
<dbReference type="Pfam" id="PF00014">
    <property type="entry name" value="Kunitz_BPTI"/>
    <property type="match status" value="3"/>
</dbReference>
<evidence type="ECO:0000256" key="9">
    <source>
        <dbReference type="SAM" id="SignalP"/>
    </source>
</evidence>
<dbReference type="PIRSF" id="PIRSF001620">
    <property type="entry name" value="TFPI"/>
    <property type="match status" value="1"/>
</dbReference>
<evidence type="ECO:0000256" key="4">
    <source>
        <dbReference type="ARBA" id="ARBA00022900"/>
    </source>
</evidence>
<reference evidence="12" key="1">
    <citation type="submission" date="2012-01" db="EMBL/GenBank/DDBJ databases">
        <authorList>
            <person name="Walter R."/>
            <person name="Schartl M."/>
            <person name="Warren W."/>
        </authorList>
    </citation>
    <scope>NUCLEOTIDE SEQUENCE [LARGE SCALE GENOMIC DNA]</scope>
    <source>
        <strain evidence="12">JP 163 A</strain>
    </source>
</reference>
<dbReference type="GO" id="GO:0005615">
    <property type="term" value="C:extracellular space"/>
    <property type="evidence" value="ECO:0007669"/>
    <property type="project" value="TreeGrafter"/>
</dbReference>
<dbReference type="Gene3D" id="4.10.410.10">
    <property type="entry name" value="Pancreatic trypsin inhibitor Kunitz domain"/>
    <property type="match status" value="3"/>
</dbReference>
<sequence>MATPASCPLSLFGPQIDWISSGSSMSGSPSWILSAVWLSCLLGAAACRRGRGHGGHHSPIIFNEFCAMKDESGPCKAIKERYFFNVNSGSCERFEYGGCSGNSNNFETLEECEEACVVSDDKNPCHLPEAPGPCRGFLKRFFFDSQTQQCRHFYYGGCFGNANNFRSMADCQQRCLNTDEPTAATEVHVRKPAMAGPTVATSELTVSEPQVQLNASDSQRDFSASEICFSPIDGGSCSGASRRFAFNPETKRCQSFTFSGCGGNQNNFLLRKHCYHKCIRGQKGYRRGMIRIKKKNLHSIVNRGD</sequence>
<proteinExistence type="predicted"/>
<dbReference type="FunFam" id="4.10.410.10:FF:000004">
    <property type="entry name" value="Tissue factor pathway inhibitor"/>
    <property type="match status" value="2"/>
</dbReference>
<keyword evidence="4 8" id="KW-0722">Serine protease inhibitor</keyword>
<dbReference type="AlphaFoldDB" id="M3ZY38"/>
<feature type="chain" id="PRO_5017224763" description="Tissue factor pathway inhibitor" evidence="9">
    <location>
        <begin position="48"/>
        <end position="305"/>
    </location>
</feature>
<dbReference type="GO" id="GO:0007596">
    <property type="term" value="P:blood coagulation"/>
    <property type="evidence" value="ECO:0007669"/>
    <property type="project" value="UniProtKB-UniRule"/>
</dbReference>
<evidence type="ECO:0000313" key="11">
    <source>
        <dbReference type="Ensembl" id="ENSXMAP00000007132.2"/>
    </source>
</evidence>
<evidence type="ECO:0000256" key="5">
    <source>
        <dbReference type="ARBA" id="ARBA00023084"/>
    </source>
</evidence>
<keyword evidence="5 8" id="KW-0094">Blood coagulation</keyword>
<dbReference type="PROSITE" id="PS00280">
    <property type="entry name" value="BPTI_KUNITZ_1"/>
    <property type="match status" value="3"/>
</dbReference>
<dbReference type="eggNOG" id="KOG4295">
    <property type="taxonomic scope" value="Eukaryota"/>
</dbReference>
<keyword evidence="3" id="KW-0677">Repeat</keyword>
<dbReference type="InterPro" id="IPR036880">
    <property type="entry name" value="Kunitz_BPTI_sf"/>
</dbReference>
<feature type="domain" description="BPTI/Kunitz inhibitor" evidence="10">
    <location>
        <begin position="228"/>
        <end position="278"/>
    </location>
</feature>
<dbReference type="SUPFAM" id="SSF57362">
    <property type="entry name" value="BPTI-like"/>
    <property type="match status" value="3"/>
</dbReference>
<dbReference type="STRING" id="8083.ENSXMAP00000007132"/>
<evidence type="ECO:0000256" key="2">
    <source>
        <dbReference type="ARBA" id="ARBA00022696"/>
    </source>
</evidence>
<dbReference type="InterPro" id="IPR020901">
    <property type="entry name" value="Prtase_inh_Kunz-CS"/>
</dbReference>
<reference evidence="11" key="3">
    <citation type="submission" date="2025-08" db="UniProtKB">
        <authorList>
            <consortium name="Ensembl"/>
        </authorList>
    </citation>
    <scope>IDENTIFICATION</scope>
    <source>
        <strain evidence="11">JP 163 A</strain>
    </source>
</reference>
<evidence type="ECO:0000256" key="3">
    <source>
        <dbReference type="ARBA" id="ARBA00022737"/>
    </source>
</evidence>
<dbReference type="InterPro" id="IPR002223">
    <property type="entry name" value="Kunitz_BPTI"/>
</dbReference>
<dbReference type="PANTHER" id="PTHR10083">
    <property type="entry name" value="KUNITZ-TYPE PROTEASE INHIBITOR-RELATED"/>
    <property type="match status" value="1"/>
</dbReference>
<dbReference type="CDD" id="cd00109">
    <property type="entry name" value="Kunitz-type"/>
    <property type="match status" value="1"/>
</dbReference>
<dbReference type="GO" id="GO:0004867">
    <property type="term" value="F:serine-type endopeptidase inhibitor activity"/>
    <property type="evidence" value="ECO:0007669"/>
    <property type="project" value="UniProtKB-UniRule"/>
</dbReference>
<dbReference type="PROSITE" id="PS50279">
    <property type="entry name" value="BPTI_KUNITZ_2"/>
    <property type="match status" value="3"/>
</dbReference>
<keyword evidence="6" id="KW-1015">Disulfide bond</keyword>
<dbReference type="OMA" id="NMPRFFF"/>
<dbReference type="InterPro" id="IPR008296">
    <property type="entry name" value="TFPI-like"/>
</dbReference>
<accession>M3ZY38</accession>
<evidence type="ECO:0000256" key="1">
    <source>
        <dbReference type="ARBA" id="ARBA00022690"/>
    </source>
</evidence>
<dbReference type="InParanoid" id="M3ZY38"/>
<dbReference type="SMART" id="SM00131">
    <property type="entry name" value="KU"/>
    <property type="match status" value="3"/>
</dbReference>
<keyword evidence="7" id="KW-0325">Glycoprotein</keyword>
<dbReference type="Proteomes" id="UP000002852">
    <property type="component" value="Unassembled WGS sequence"/>
</dbReference>
<reference evidence="12" key="2">
    <citation type="journal article" date="2013" name="Nat. Genet.">
        <title>The genome of the platyfish, Xiphophorus maculatus, provides insights into evolutionary adaptation and several complex traits.</title>
        <authorList>
            <person name="Schartl M."/>
            <person name="Walter R.B."/>
            <person name="Shen Y."/>
            <person name="Garcia T."/>
            <person name="Catchen J."/>
            <person name="Amores A."/>
            <person name="Braasch I."/>
            <person name="Chalopin D."/>
            <person name="Volff J.N."/>
            <person name="Lesch K.P."/>
            <person name="Bisazza A."/>
            <person name="Minx P."/>
            <person name="Hillier L."/>
            <person name="Wilson R.K."/>
            <person name="Fuerstenberg S."/>
            <person name="Boore J."/>
            <person name="Searle S."/>
            <person name="Postlethwait J.H."/>
            <person name="Warren W.C."/>
        </authorList>
    </citation>
    <scope>NUCLEOTIDE SEQUENCE [LARGE SCALE GENOMIC DNA]</scope>
    <source>
        <strain evidence="12">JP 163 A</strain>
    </source>
</reference>
<evidence type="ECO:0000256" key="8">
    <source>
        <dbReference type="PIRNR" id="PIRNR001620"/>
    </source>
</evidence>
<name>M3ZY38_XIPMA</name>
<dbReference type="GeneTree" id="ENSGT00940000165273"/>
<dbReference type="Ensembl" id="ENSXMAT00000007140.2">
    <property type="protein sequence ID" value="ENSXMAP00000007132.2"/>
    <property type="gene ID" value="ENSXMAG00000007118.2"/>
</dbReference>
<feature type="domain" description="BPTI/Kunitz inhibitor" evidence="10">
    <location>
        <begin position="125"/>
        <end position="175"/>
    </location>
</feature>
<keyword evidence="12" id="KW-1185">Reference proteome</keyword>
<protein>
    <recommendedName>
        <fullName evidence="8">Tissue factor pathway inhibitor</fullName>
    </recommendedName>
</protein>
<evidence type="ECO:0000256" key="6">
    <source>
        <dbReference type="ARBA" id="ARBA00023157"/>
    </source>
</evidence>
<dbReference type="PANTHER" id="PTHR10083:SF377">
    <property type="entry name" value="TISSUE FACTOR PATHWAY INHIBITOR"/>
    <property type="match status" value="1"/>
</dbReference>
<dbReference type="FunCoup" id="M3ZY38">
    <property type="interactions" value="136"/>
</dbReference>
<feature type="domain" description="BPTI/Kunitz inhibitor" evidence="10">
    <location>
        <begin position="66"/>
        <end position="116"/>
    </location>
</feature>